<evidence type="ECO:0000256" key="12">
    <source>
        <dbReference type="ARBA" id="ARBA00023139"/>
    </source>
</evidence>
<comment type="subcellular location">
    <subcellularLocation>
        <location evidence="1">Cell outer membrane</location>
        <topology evidence="1">Multi-pass membrane protein</topology>
    </subcellularLocation>
</comment>
<feature type="chain" id="PRO_5018691908" evidence="15">
    <location>
        <begin position="22"/>
        <end position="266"/>
    </location>
</feature>
<feature type="domain" description="Soluble ligand binding" evidence="17">
    <location>
        <begin position="191"/>
        <end position="241"/>
    </location>
</feature>
<reference evidence="19 20" key="1">
    <citation type="submission" date="2018-12" db="EMBL/GenBank/DDBJ databases">
        <title>The whole draft genome of Aquabacterium sp. SJQ9.</title>
        <authorList>
            <person name="Sun L."/>
            <person name="Gao X."/>
            <person name="Chen W."/>
            <person name="Huang K."/>
        </authorList>
    </citation>
    <scope>NUCLEOTIDE SEQUENCE [LARGE SCALE GENOMIC DNA]</scope>
    <source>
        <strain evidence="19 20">SJQ9</strain>
    </source>
</reference>
<keyword evidence="14" id="KW-0449">Lipoprotein</keyword>
<evidence type="ECO:0000313" key="19">
    <source>
        <dbReference type="EMBL" id="RRS02939.1"/>
    </source>
</evidence>
<proteinExistence type="inferred from homology"/>
<dbReference type="Pfam" id="PF02563">
    <property type="entry name" value="Poly_export"/>
    <property type="match status" value="1"/>
</dbReference>
<dbReference type="PANTHER" id="PTHR33619:SF3">
    <property type="entry name" value="POLYSACCHARIDE EXPORT PROTEIN GFCE-RELATED"/>
    <property type="match status" value="1"/>
</dbReference>
<dbReference type="EMBL" id="RSED01000017">
    <property type="protein sequence ID" value="RRS02939.1"/>
    <property type="molecule type" value="Genomic_DNA"/>
</dbReference>
<dbReference type="InterPro" id="IPR019554">
    <property type="entry name" value="Soluble_ligand-bd"/>
</dbReference>
<dbReference type="Proteomes" id="UP000269265">
    <property type="component" value="Unassembled WGS sequence"/>
</dbReference>
<feature type="domain" description="Polysaccharide export protein N-terminal" evidence="16">
    <location>
        <begin position="22"/>
        <end position="98"/>
    </location>
</feature>
<keyword evidence="12" id="KW-0564">Palmitate</keyword>
<dbReference type="OrthoDB" id="9815244at2"/>
<evidence type="ECO:0000313" key="20">
    <source>
        <dbReference type="Proteomes" id="UP000269265"/>
    </source>
</evidence>
<feature type="signal peptide" evidence="15">
    <location>
        <begin position="1"/>
        <end position="21"/>
    </location>
</feature>
<evidence type="ECO:0000256" key="6">
    <source>
        <dbReference type="ARBA" id="ARBA00022692"/>
    </source>
</evidence>
<evidence type="ECO:0000256" key="8">
    <source>
        <dbReference type="ARBA" id="ARBA00023047"/>
    </source>
</evidence>
<evidence type="ECO:0000256" key="5">
    <source>
        <dbReference type="ARBA" id="ARBA00022597"/>
    </source>
</evidence>
<evidence type="ECO:0000256" key="4">
    <source>
        <dbReference type="ARBA" id="ARBA00022452"/>
    </source>
</evidence>
<dbReference type="InterPro" id="IPR003715">
    <property type="entry name" value="Poly_export_N"/>
</dbReference>
<dbReference type="NCBIfam" id="TIGR03028">
    <property type="entry name" value="EpsE"/>
    <property type="match status" value="1"/>
</dbReference>
<evidence type="ECO:0000259" key="17">
    <source>
        <dbReference type="Pfam" id="PF10531"/>
    </source>
</evidence>
<evidence type="ECO:0000256" key="1">
    <source>
        <dbReference type="ARBA" id="ARBA00004571"/>
    </source>
</evidence>
<protein>
    <submittedName>
        <fullName evidence="19">Polysaccharide export protein EpsE</fullName>
    </submittedName>
</protein>
<keyword evidence="8" id="KW-0625">Polysaccharide transport</keyword>
<evidence type="ECO:0000259" key="16">
    <source>
        <dbReference type="Pfam" id="PF02563"/>
    </source>
</evidence>
<keyword evidence="10" id="KW-0626">Porin</keyword>
<dbReference type="InterPro" id="IPR017478">
    <property type="entry name" value="Polysacc_export_EpsE"/>
</dbReference>
<evidence type="ECO:0000256" key="11">
    <source>
        <dbReference type="ARBA" id="ARBA00023136"/>
    </source>
</evidence>
<gene>
    <name evidence="19" type="primary">epsE</name>
    <name evidence="19" type="ORF">EIP75_18125</name>
</gene>
<comment type="similarity">
    <text evidence="2">Belongs to the BexD/CtrA/VexA family.</text>
</comment>
<keyword evidence="4" id="KW-1134">Transmembrane beta strand</keyword>
<dbReference type="Gene3D" id="3.10.560.10">
    <property type="entry name" value="Outer membrane lipoprotein wza domain like"/>
    <property type="match status" value="2"/>
</dbReference>
<dbReference type="GO" id="GO:0009279">
    <property type="term" value="C:cell outer membrane"/>
    <property type="evidence" value="ECO:0007669"/>
    <property type="project" value="UniProtKB-SubCell"/>
</dbReference>
<comment type="caution">
    <text evidence="19">The sequence shown here is derived from an EMBL/GenBank/DDBJ whole genome shotgun (WGS) entry which is preliminary data.</text>
</comment>
<dbReference type="Gene3D" id="3.30.1950.10">
    <property type="entry name" value="wza like domain"/>
    <property type="match status" value="1"/>
</dbReference>
<dbReference type="InterPro" id="IPR049712">
    <property type="entry name" value="Poly_export"/>
</dbReference>
<dbReference type="GO" id="GO:0015159">
    <property type="term" value="F:polysaccharide transmembrane transporter activity"/>
    <property type="evidence" value="ECO:0007669"/>
    <property type="project" value="InterPro"/>
</dbReference>
<sequence>MRNVVRALMAWMLMATMAAQAAPANDYVLGVGDVIKISVYQNVDLTLETRISESGVISYPLLGNIKLGGLSVSAAEKKIADGLREGNFLKQPQVSILVAIVKGNQVSVLGAVNRPGRYPLETTNTRLSEALANGGGIMVGSGSDSVIVTGTRNGQPFRKEVDFPMVFAPANPAEDIILQNGDTVYVDRVPMIYVYGEVQRPGTVRLERDMTVTQALAAASGLTLRGTDKGIKVHRRQPDGSIKIVQPGMNDTLQKDDVVYVKESLF</sequence>
<accession>A0A3R8T380</accession>
<dbReference type="GO" id="GO:0046930">
    <property type="term" value="C:pore complex"/>
    <property type="evidence" value="ECO:0007669"/>
    <property type="project" value="UniProtKB-KW"/>
</dbReference>
<keyword evidence="13" id="KW-0998">Cell outer membrane</keyword>
<keyword evidence="3" id="KW-0813">Transport</keyword>
<name>A0A3R8T380_9BURK</name>
<organism evidence="19 20">
    <name type="scientific">Aquabacterium soli</name>
    <dbReference type="NCBI Taxonomy" id="2493092"/>
    <lineage>
        <taxon>Bacteria</taxon>
        <taxon>Pseudomonadati</taxon>
        <taxon>Pseudomonadota</taxon>
        <taxon>Betaproteobacteria</taxon>
        <taxon>Burkholderiales</taxon>
        <taxon>Aquabacterium</taxon>
    </lineage>
</organism>
<keyword evidence="5" id="KW-0762">Sugar transport</keyword>
<keyword evidence="6" id="KW-0812">Transmembrane</keyword>
<evidence type="ECO:0000256" key="9">
    <source>
        <dbReference type="ARBA" id="ARBA00023065"/>
    </source>
</evidence>
<evidence type="ECO:0000256" key="7">
    <source>
        <dbReference type="ARBA" id="ARBA00022729"/>
    </source>
</evidence>
<evidence type="ECO:0000256" key="15">
    <source>
        <dbReference type="SAM" id="SignalP"/>
    </source>
</evidence>
<evidence type="ECO:0000256" key="2">
    <source>
        <dbReference type="ARBA" id="ARBA00009450"/>
    </source>
</evidence>
<evidence type="ECO:0000256" key="14">
    <source>
        <dbReference type="ARBA" id="ARBA00023288"/>
    </source>
</evidence>
<dbReference type="GO" id="GO:0006811">
    <property type="term" value="P:monoatomic ion transport"/>
    <property type="evidence" value="ECO:0007669"/>
    <property type="project" value="UniProtKB-KW"/>
</dbReference>
<dbReference type="Pfam" id="PF10531">
    <property type="entry name" value="SLBB"/>
    <property type="match status" value="1"/>
</dbReference>
<evidence type="ECO:0000256" key="10">
    <source>
        <dbReference type="ARBA" id="ARBA00023114"/>
    </source>
</evidence>
<evidence type="ECO:0000256" key="3">
    <source>
        <dbReference type="ARBA" id="ARBA00022448"/>
    </source>
</evidence>
<dbReference type="AlphaFoldDB" id="A0A3R8T380"/>
<feature type="domain" description="SLBB" evidence="18">
    <location>
        <begin position="105"/>
        <end position="186"/>
    </location>
</feature>
<dbReference type="Pfam" id="PF22461">
    <property type="entry name" value="SLBB_2"/>
    <property type="match status" value="1"/>
</dbReference>
<dbReference type="PANTHER" id="PTHR33619">
    <property type="entry name" value="POLYSACCHARIDE EXPORT PROTEIN GFCE-RELATED"/>
    <property type="match status" value="1"/>
</dbReference>
<evidence type="ECO:0000256" key="13">
    <source>
        <dbReference type="ARBA" id="ARBA00023237"/>
    </source>
</evidence>
<evidence type="ECO:0000259" key="18">
    <source>
        <dbReference type="Pfam" id="PF22461"/>
    </source>
</evidence>
<dbReference type="GO" id="GO:0015288">
    <property type="term" value="F:porin activity"/>
    <property type="evidence" value="ECO:0007669"/>
    <property type="project" value="UniProtKB-KW"/>
</dbReference>
<keyword evidence="20" id="KW-1185">Reference proteome</keyword>
<keyword evidence="9" id="KW-0406">Ion transport</keyword>
<keyword evidence="7 15" id="KW-0732">Signal</keyword>
<dbReference type="InterPro" id="IPR054765">
    <property type="entry name" value="SLBB_dom"/>
</dbReference>
<keyword evidence="11" id="KW-0472">Membrane</keyword>